<dbReference type="EMBL" id="CP060286">
    <property type="protein sequence ID" value="QNK39967.1"/>
    <property type="molecule type" value="Genomic_DNA"/>
</dbReference>
<reference evidence="2 3" key="1">
    <citation type="submission" date="2020-08" db="EMBL/GenBank/DDBJ databases">
        <title>The isolate Caproiciproducens sp. 7D4C2 produces n-caproate at mildly acidic conditions from hexoses: genome and rBOX comparison with related strains and chain-elongating bacteria.</title>
        <authorList>
            <person name="Esquivel-Elizondo S."/>
            <person name="Bagci C."/>
            <person name="Temovska M."/>
            <person name="Jeon B.S."/>
            <person name="Bessarab I."/>
            <person name="Williams R.B.H."/>
            <person name="Huson D.H."/>
            <person name="Angenent L.T."/>
        </authorList>
    </citation>
    <scope>NUCLEOTIDE SEQUENCE [LARGE SCALE GENOMIC DNA]</scope>
    <source>
        <strain evidence="2 3">7D4C2</strain>
    </source>
</reference>
<accession>A0A7G8T8M6</accession>
<evidence type="ECO:0000256" key="1">
    <source>
        <dbReference type="SAM" id="MobiDB-lite"/>
    </source>
</evidence>
<evidence type="ECO:0000313" key="2">
    <source>
        <dbReference type="EMBL" id="QNK39967.1"/>
    </source>
</evidence>
<name>A0A7G8T8M6_9FIRM</name>
<protein>
    <submittedName>
        <fullName evidence="2">Uncharacterized protein</fullName>
    </submittedName>
</protein>
<dbReference type="KEGG" id="cfem:HCR03_14815"/>
<evidence type="ECO:0000313" key="3">
    <source>
        <dbReference type="Proteomes" id="UP000515909"/>
    </source>
</evidence>
<organism evidence="2 3">
    <name type="scientific">Caproicibacter fermentans</name>
    <dbReference type="NCBI Taxonomy" id="2576756"/>
    <lineage>
        <taxon>Bacteria</taxon>
        <taxon>Bacillati</taxon>
        <taxon>Bacillota</taxon>
        <taxon>Clostridia</taxon>
        <taxon>Eubacteriales</taxon>
        <taxon>Acutalibacteraceae</taxon>
        <taxon>Caproicibacter</taxon>
    </lineage>
</organism>
<feature type="compositionally biased region" description="Acidic residues" evidence="1">
    <location>
        <begin position="68"/>
        <end position="85"/>
    </location>
</feature>
<sequence length="153" mass="16683">MKLLKVSANVDKECRLILPMESVNLEGFGPGGEVSALLAVPEAGEFPGLMLLAAPKDSALSFLTQDRSDDEDEEGAEEDAEETDDFTLPHDLLRAAGIPIDGDLDVTCVPVAIIIRESDVLDRLPDSLREIFRSFGIHPDTVREVIKKEGYFA</sequence>
<dbReference type="AlphaFoldDB" id="A0A7G8T8M6"/>
<dbReference type="RefSeq" id="WP_187035083.1">
    <property type="nucleotide sequence ID" value="NZ_CP060286.1"/>
</dbReference>
<feature type="region of interest" description="Disordered" evidence="1">
    <location>
        <begin position="64"/>
        <end position="86"/>
    </location>
</feature>
<gene>
    <name evidence="2" type="ORF">HCR03_14815</name>
</gene>
<proteinExistence type="predicted"/>
<dbReference type="Proteomes" id="UP000515909">
    <property type="component" value="Chromosome"/>
</dbReference>